<evidence type="ECO:0000256" key="1">
    <source>
        <dbReference type="ARBA" id="ARBA00009477"/>
    </source>
</evidence>
<feature type="domain" description="CzcB-like barrel-sandwich hybrid" evidence="5">
    <location>
        <begin position="85"/>
        <end position="226"/>
    </location>
</feature>
<dbReference type="NCBIfam" id="TIGR01730">
    <property type="entry name" value="RND_mfp"/>
    <property type="match status" value="1"/>
</dbReference>
<dbReference type="PANTHER" id="PTHR30097">
    <property type="entry name" value="CATION EFFLUX SYSTEM PROTEIN CUSB"/>
    <property type="match status" value="1"/>
</dbReference>
<organism evidence="7 8">
    <name type="scientific">Leptospira neocaledonica</name>
    <dbReference type="NCBI Taxonomy" id="2023192"/>
    <lineage>
        <taxon>Bacteria</taxon>
        <taxon>Pseudomonadati</taxon>
        <taxon>Spirochaetota</taxon>
        <taxon>Spirochaetia</taxon>
        <taxon>Leptospirales</taxon>
        <taxon>Leptospiraceae</taxon>
        <taxon>Leptospira</taxon>
    </lineage>
</organism>
<comment type="caution">
    <text evidence="7">The sequence shown here is derived from an EMBL/GenBank/DDBJ whole genome shotgun (WGS) entry which is preliminary data.</text>
</comment>
<dbReference type="GO" id="GO:0016020">
    <property type="term" value="C:membrane"/>
    <property type="evidence" value="ECO:0007669"/>
    <property type="project" value="InterPro"/>
</dbReference>
<keyword evidence="8" id="KW-1185">Reference proteome</keyword>
<evidence type="ECO:0000259" key="6">
    <source>
        <dbReference type="Pfam" id="PF25975"/>
    </source>
</evidence>
<reference evidence="7 8" key="1">
    <citation type="submission" date="2017-07" db="EMBL/GenBank/DDBJ databases">
        <title>Leptospira spp. isolated from tropical soils.</title>
        <authorList>
            <person name="Thibeaux R."/>
            <person name="Iraola G."/>
            <person name="Ferres I."/>
            <person name="Bierque E."/>
            <person name="Girault D."/>
            <person name="Soupe-Gilbert M.-E."/>
            <person name="Picardeau M."/>
            <person name="Goarant C."/>
        </authorList>
    </citation>
    <scope>NUCLEOTIDE SEQUENCE [LARGE SCALE GENOMIC DNA]</scope>
    <source>
        <strain evidence="7 8">ES4-C-A1</strain>
    </source>
</reference>
<dbReference type="Gene3D" id="1.10.287.470">
    <property type="entry name" value="Helix hairpin bin"/>
    <property type="match status" value="1"/>
</dbReference>
<evidence type="ECO:0000256" key="3">
    <source>
        <dbReference type="SAM" id="Phobius"/>
    </source>
</evidence>
<feature type="domain" description="CzcB-like C-terminal circularly permuted SH3-like" evidence="6">
    <location>
        <begin position="312"/>
        <end position="373"/>
    </location>
</feature>
<evidence type="ECO:0000259" key="4">
    <source>
        <dbReference type="Pfam" id="PF25954"/>
    </source>
</evidence>
<dbReference type="Proteomes" id="UP000231843">
    <property type="component" value="Unassembled WGS sequence"/>
</dbReference>
<dbReference type="InterPro" id="IPR058647">
    <property type="entry name" value="BSH_CzcB-like"/>
</dbReference>
<dbReference type="GO" id="GO:0060003">
    <property type="term" value="P:copper ion export"/>
    <property type="evidence" value="ECO:0007669"/>
    <property type="project" value="TreeGrafter"/>
</dbReference>
<sequence>MKRSIFIIIILVSLIGGSIWVYKKFFKSKSNRTVLETVSSTEFEPIQVEKEQRDLFQLESIRIEKKNFRRTIPLIGEVAAVPDQVVEVPSRVSGRLVSIKFVEGSKVEKGQLLAVLDSPELARLRSSFHSSKTKHSAALLNLERIRNLVSMKLAAKQEEIDAEAVLKVNAADLKAAEENLRANGLEPNEETSGKYYIYSPMSGIVLNRNALPGSIVTGTQNLATVGNISRLWFMAKIFEGDLSKISEGSKADVILNSYPDLVFAGVLEHIGEQVDLDSRTIHARFSFSNIGRKAKIGLFGTVKVVTNTGLGILVPQESVFKIQNDDFVFVKLSADSFVPKKVILGSSEETNIEVKEGLSEGEDIVTKGVFELKSLFLKSSFGEEE</sequence>
<dbReference type="OrthoDB" id="9810430at2"/>
<dbReference type="Pfam" id="PF25975">
    <property type="entry name" value="CzcB_C"/>
    <property type="match status" value="1"/>
</dbReference>
<dbReference type="Gene3D" id="2.40.30.170">
    <property type="match status" value="1"/>
</dbReference>
<protein>
    <submittedName>
        <fullName evidence="7">Efflux transporter periplasmic adaptor subunit</fullName>
    </submittedName>
</protein>
<dbReference type="GO" id="GO:0030288">
    <property type="term" value="C:outer membrane-bounded periplasmic space"/>
    <property type="evidence" value="ECO:0007669"/>
    <property type="project" value="TreeGrafter"/>
</dbReference>
<gene>
    <name evidence="7" type="ORF">CH365_07470</name>
</gene>
<feature type="domain" description="CusB-like beta-barrel" evidence="4">
    <location>
        <begin position="231"/>
        <end position="306"/>
    </location>
</feature>
<evidence type="ECO:0000256" key="2">
    <source>
        <dbReference type="ARBA" id="ARBA00022448"/>
    </source>
</evidence>
<dbReference type="Pfam" id="PF25954">
    <property type="entry name" value="Beta-barrel_RND_2"/>
    <property type="match status" value="1"/>
</dbReference>
<dbReference type="RefSeq" id="WP_100767971.1">
    <property type="nucleotide sequence ID" value="NZ_NPEA01000004.1"/>
</dbReference>
<dbReference type="Pfam" id="PF25973">
    <property type="entry name" value="BSH_CzcB"/>
    <property type="match status" value="1"/>
</dbReference>
<dbReference type="GO" id="GO:0015679">
    <property type="term" value="P:plasma membrane copper ion transport"/>
    <property type="evidence" value="ECO:0007669"/>
    <property type="project" value="TreeGrafter"/>
</dbReference>
<keyword evidence="3" id="KW-0812">Transmembrane</keyword>
<keyword evidence="3" id="KW-0472">Membrane</keyword>
<evidence type="ECO:0000313" key="7">
    <source>
        <dbReference type="EMBL" id="PJZ77419.1"/>
    </source>
</evidence>
<proteinExistence type="inferred from homology"/>
<feature type="transmembrane region" description="Helical" evidence="3">
    <location>
        <begin position="6"/>
        <end position="22"/>
    </location>
</feature>
<dbReference type="InterPro" id="IPR006143">
    <property type="entry name" value="RND_pump_MFP"/>
</dbReference>
<dbReference type="Gene3D" id="2.40.420.20">
    <property type="match status" value="1"/>
</dbReference>
<evidence type="ECO:0000259" key="5">
    <source>
        <dbReference type="Pfam" id="PF25973"/>
    </source>
</evidence>
<dbReference type="SUPFAM" id="SSF111369">
    <property type="entry name" value="HlyD-like secretion proteins"/>
    <property type="match status" value="1"/>
</dbReference>
<dbReference type="GO" id="GO:0046914">
    <property type="term" value="F:transition metal ion binding"/>
    <property type="evidence" value="ECO:0007669"/>
    <property type="project" value="TreeGrafter"/>
</dbReference>
<dbReference type="InterPro" id="IPR058649">
    <property type="entry name" value="CzcB_C"/>
</dbReference>
<comment type="similarity">
    <text evidence="1">Belongs to the membrane fusion protein (MFP) (TC 8.A.1) family.</text>
</comment>
<dbReference type="GO" id="GO:0022857">
    <property type="term" value="F:transmembrane transporter activity"/>
    <property type="evidence" value="ECO:0007669"/>
    <property type="project" value="InterPro"/>
</dbReference>
<evidence type="ECO:0000313" key="8">
    <source>
        <dbReference type="Proteomes" id="UP000231843"/>
    </source>
</evidence>
<dbReference type="InterPro" id="IPR058792">
    <property type="entry name" value="Beta-barrel_RND_2"/>
</dbReference>
<accession>A0A2M9ZZE2</accession>
<dbReference type="Gene3D" id="2.40.50.100">
    <property type="match status" value="1"/>
</dbReference>
<dbReference type="EMBL" id="NPEA01000004">
    <property type="protein sequence ID" value="PJZ77419.1"/>
    <property type="molecule type" value="Genomic_DNA"/>
</dbReference>
<dbReference type="InterPro" id="IPR051909">
    <property type="entry name" value="MFP_Cation_Efflux"/>
</dbReference>
<dbReference type="AlphaFoldDB" id="A0A2M9ZZE2"/>
<keyword evidence="2" id="KW-0813">Transport</keyword>
<keyword evidence="3" id="KW-1133">Transmembrane helix</keyword>
<dbReference type="PANTHER" id="PTHR30097:SF15">
    <property type="entry name" value="CATION EFFLUX SYSTEM PROTEIN CUSB"/>
    <property type="match status" value="1"/>
</dbReference>
<name>A0A2M9ZZE2_9LEPT</name>